<feature type="compositionally biased region" description="Basic residues" evidence="1">
    <location>
        <begin position="730"/>
        <end position="743"/>
    </location>
</feature>
<comment type="caution">
    <text evidence="2">The sequence shown here is derived from an EMBL/GenBank/DDBJ whole genome shotgun (WGS) entry which is preliminary data.</text>
</comment>
<feature type="region of interest" description="Disordered" evidence="1">
    <location>
        <begin position="16"/>
        <end position="35"/>
    </location>
</feature>
<dbReference type="Proteomes" id="UP000221165">
    <property type="component" value="Unassembled WGS sequence"/>
</dbReference>
<evidence type="ECO:0000256" key="1">
    <source>
        <dbReference type="SAM" id="MobiDB-lite"/>
    </source>
</evidence>
<feature type="compositionally biased region" description="Polar residues" evidence="1">
    <location>
        <begin position="657"/>
        <end position="668"/>
    </location>
</feature>
<evidence type="ECO:0000313" key="2">
    <source>
        <dbReference type="EMBL" id="PHJ23621.1"/>
    </source>
</evidence>
<feature type="region of interest" description="Disordered" evidence="1">
    <location>
        <begin position="544"/>
        <end position="812"/>
    </location>
</feature>
<dbReference type="AlphaFoldDB" id="A0A2C6KHV3"/>
<protein>
    <submittedName>
        <fullName evidence="2">Uncharacterized protein</fullName>
    </submittedName>
</protein>
<sequence length="812" mass="89005">MAGHSVPAVFRPTRWHSTADVTGSKRPQAGSSASLEGTWPPCCYARGPPLLSGGSASLFTSGYSATIERLYPCFDQAVPGEEPSDCSCASFSHRTAATIAVSNSAGSPVVVVAPVLPFPCYSSGVAPNTSPEDTPGDDQKCKPASLTLPVLPFVVGLENGQVWLYGWQSQPVRASAEEETLAKLEDPKCVAQHLVCRQMARPLSVCFSWKSPRPLIPSTEGGSASEDTERARSYFEVYVLYSNGVVVVWRQGRRDRIELPKVEGAVHMSVQEDGGFIAVSANTRKLTVFKRVDDGDTQKEDGSLSFQRCFEQEVFRKQLNSAVSKGYQLQTAWHPGNTSCLYIPGATNVRVLDMRTMKLESLAFASAGFDPLVVFDKIVLVSLQATRHDSISSPRSFRGVDGTDSSSCRNTSNKRTPSSVTVLLGSFRSTVRAWDLETHQLLFSIDTSYSGSPSRTGNEENLLHLAAWPAGPYSVRSKESEGSVKAEADVSPCVESLSSTQPFSPVLDVCLVRRDGAMSLMGLRPRQLLQRLSVQEECEELVEDAKEKRHGRDELPDATRKKNKDESEVDNQVTMKTDRESAVEESSDKEGKSMEPTHKQSKDVFPHSAGEDEAVEVDSFRDGRGISPSFEGGDHGKGVSKLCDSEERKAGGCLPDKTSSAVRSTSSPLRGKSEERTSVAVSSSSREFPETHTPERRGKAEKESKVIGGAEKEMAEPSSVPSQKEDRDSKKGKKKRDEKKRSRGVSTPLRRFVEMQAEEASEEDNEEGGNLFDDATIVGGVEEGTDDRRRRGRRGREKEDRQRRKKRRRKGE</sequence>
<keyword evidence="3" id="KW-1185">Reference proteome</keyword>
<dbReference type="SUPFAM" id="SSF50978">
    <property type="entry name" value="WD40 repeat-like"/>
    <property type="match status" value="1"/>
</dbReference>
<accession>A0A2C6KHV3</accession>
<proteinExistence type="predicted"/>
<dbReference type="EMBL" id="MIGC01001058">
    <property type="protein sequence ID" value="PHJ23621.1"/>
    <property type="molecule type" value="Genomic_DNA"/>
</dbReference>
<feature type="region of interest" description="Disordered" evidence="1">
    <location>
        <begin position="391"/>
        <end position="417"/>
    </location>
</feature>
<feature type="compositionally biased region" description="Polar residues" evidence="1">
    <location>
        <begin position="403"/>
        <end position="417"/>
    </location>
</feature>
<feature type="compositionally biased region" description="Basic and acidic residues" evidence="1">
    <location>
        <begin position="687"/>
        <end position="715"/>
    </location>
</feature>
<dbReference type="VEuPathDB" id="ToxoDB:CSUI_002529"/>
<feature type="compositionally biased region" description="Basic and acidic residues" evidence="1">
    <location>
        <begin position="632"/>
        <end position="650"/>
    </location>
</feature>
<feature type="compositionally biased region" description="Basic residues" evidence="1">
    <location>
        <begin position="803"/>
        <end position="812"/>
    </location>
</feature>
<dbReference type="RefSeq" id="XP_067925296.1">
    <property type="nucleotide sequence ID" value="XM_068062729.1"/>
</dbReference>
<evidence type="ECO:0000313" key="3">
    <source>
        <dbReference type="Proteomes" id="UP000221165"/>
    </source>
</evidence>
<reference evidence="2 3" key="1">
    <citation type="journal article" date="2017" name="Int. J. Parasitol.">
        <title>The genome of the protozoan parasite Cystoisospora suis and a reverse vaccinology approach to identify vaccine candidates.</title>
        <authorList>
            <person name="Palmieri N."/>
            <person name="Shrestha A."/>
            <person name="Ruttkowski B."/>
            <person name="Beck T."/>
            <person name="Vogl C."/>
            <person name="Tomley F."/>
            <person name="Blake D.P."/>
            <person name="Joachim A."/>
        </authorList>
    </citation>
    <scope>NUCLEOTIDE SEQUENCE [LARGE SCALE GENOMIC DNA]</scope>
    <source>
        <strain evidence="2 3">Wien I</strain>
    </source>
</reference>
<feature type="compositionally biased region" description="Acidic residues" evidence="1">
    <location>
        <begin position="756"/>
        <end position="767"/>
    </location>
</feature>
<dbReference type="GeneID" id="94425940"/>
<feature type="compositionally biased region" description="Basic and acidic residues" evidence="1">
    <location>
        <begin position="544"/>
        <end position="566"/>
    </location>
</feature>
<dbReference type="InterPro" id="IPR036322">
    <property type="entry name" value="WD40_repeat_dom_sf"/>
</dbReference>
<feature type="compositionally biased region" description="Basic and acidic residues" evidence="1">
    <location>
        <begin position="576"/>
        <end position="605"/>
    </location>
</feature>
<organism evidence="2 3">
    <name type="scientific">Cystoisospora suis</name>
    <dbReference type="NCBI Taxonomy" id="483139"/>
    <lineage>
        <taxon>Eukaryota</taxon>
        <taxon>Sar</taxon>
        <taxon>Alveolata</taxon>
        <taxon>Apicomplexa</taxon>
        <taxon>Conoidasida</taxon>
        <taxon>Coccidia</taxon>
        <taxon>Eucoccidiorida</taxon>
        <taxon>Eimeriorina</taxon>
        <taxon>Sarcocystidae</taxon>
        <taxon>Cystoisospora</taxon>
    </lineage>
</organism>
<gene>
    <name evidence="2" type="ORF">CSUI_002529</name>
</gene>
<name>A0A2C6KHV3_9APIC</name>